<feature type="transmembrane region" description="Helical" evidence="1">
    <location>
        <begin position="32"/>
        <end position="50"/>
    </location>
</feature>
<evidence type="ECO:0000313" key="2">
    <source>
        <dbReference type="EMBL" id="NML64562.1"/>
    </source>
</evidence>
<proteinExistence type="predicted"/>
<protein>
    <submittedName>
        <fullName evidence="2">Uncharacterized protein</fullName>
    </submittedName>
</protein>
<keyword evidence="1" id="KW-0812">Transmembrane</keyword>
<evidence type="ECO:0000256" key="1">
    <source>
        <dbReference type="SAM" id="Phobius"/>
    </source>
</evidence>
<evidence type="ECO:0000313" key="3">
    <source>
        <dbReference type="Proteomes" id="UP000559626"/>
    </source>
</evidence>
<reference evidence="2 3" key="1">
    <citation type="submission" date="2020-04" db="EMBL/GenBank/DDBJ databases">
        <title>Hymenobacter polaris sp. nov., isolated from Arctic soil.</title>
        <authorList>
            <person name="Dahal R.H."/>
        </authorList>
    </citation>
    <scope>NUCLEOTIDE SEQUENCE [LARGE SCALE GENOMIC DNA]</scope>
    <source>
        <strain evidence="2 3">RP-2-7</strain>
    </source>
</reference>
<name>A0A7Y0ACC0_9BACT</name>
<comment type="caution">
    <text evidence="2">The sequence shown here is derived from an EMBL/GenBank/DDBJ whole genome shotgun (WGS) entry which is preliminary data.</text>
</comment>
<gene>
    <name evidence="2" type="ORF">HHL22_05025</name>
</gene>
<organism evidence="2 3">
    <name type="scientific">Hymenobacter polaris</name>
    <dbReference type="NCBI Taxonomy" id="2682546"/>
    <lineage>
        <taxon>Bacteria</taxon>
        <taxon>Pseudomonadati</taxon>
        <taxon>Bacteroidota</taxon>
        <taxon>Cytophagia</taxon>
        <taxon>Cytophagales</taxon>
        <taxon>Hymenobacteraceae</taxon>
        <taxon>Hymenobacter</taxon>
    </lineage>
</organism>
<dbReference type="RefSeq" id="WP_169529851.1">
    <property type="nucleotide sequence ID" value="NZ_JABBGH010000001.1"/>
</dbReference>
<keyword evidence="1" id="KW-1133">Transmembrane helix</keyword>
<keyword evidence="1" id="KW-0472">Membrane</keyword>
<sequence length="90" mass="9574">MRPFSLALLAAALLTLLLLVVAAPVQAWAKALLGFQLPALWTLLALVGIFRAVRAQQPVPAALYVALGVTLVNYFYFAIVFSGGRHLPGA</sequence>
<dbReference type="AlphaFoldDB" id="A0A7Y0ACC0"/>
<keyword evidence="3" id="KW-1185">Reference proteome</keyword>
<feature type="transmembrane region" description="Helical" evidence="1">
    <location>
        <begin position="62"/>
        <end position="81"/>
    </location>
</feature>
<dbReference type="Proteomes" id="UP000559626">
    <property type="component" value="Unassembled WGS sequence"/>
</dbReference>
<dbReference type="EMBL" id="JABBGH010000001">
    <property type="protein sequence ID" value="NML64562.1"/>
    <property type="molecule type" value="Genomic_DNA"/>
</dbReference>
<accession>A0A7Y0ACC0</accession>